<evidence type="ECO:0000256" key="2">
    <source>
        <dbReference type="ARBA" id="ARBA00023125"/>
    </source>
</evidence>
<keyword evidence="7" id="KW-1185">Reference proteome</keyword>
<keyword evidence="4" id="KW-0539">Nucleus</keyword>
<dbReference type="Pfam" id="PF02365">
    <property type="entry name" value="NAM"/>
    <property type="match status" value="1"/>
</dbReference>
<dbReference type="PROSITE" id="PS51005">
    <property type="entry name" value="NAC"/>
    <property type="match status" value="1"/>
</dbReference>
<proteinExistence type="predicted"/>
<evidence type="ECO:0000256" key="4">
    <source>
        <dbReference type="ARBA" id="ARBA00023242"/>
    </source>
</evidence>
<evidence type="ECO:0000313" key="6">
    <source>
        <dbReference type="EMBL" id="KAG1330863.1"/>
    </source>
</evidence>
<dbReference type="SUPFAM" id="SSF101941">
    <property type="entry name" value="NAC domain"/>
    <property type="match status" value="1"/>
</dbReference>
<sequence>MALLPGWRFKPSDDELLDSFLRKKILGLPLSYHLIVEADVYGDDPKNLTARYNMANRDSEWYFFTFTVRKHPGASDGSRASRRAGAGRWKATQRIKTVLDSDHNVLGSKQCFCYMERCPSGGEKKSMWLMEEYCIHDLRRKAGSSAVGGSNKLDEWIICKIYLTPKARKAHTLQLPNDAVPQLNDVSGASIDGCSLIQYYASEEPSISSQDISDSFQIYRLAEDTLPYFDLAVPVLVETLIDVSEASIDGYSIQHASEEPSVPGQDTIDPFQIHQLADNTLRHSDPAVLVLVEMTTSLCTHPSQNIDGYCQILQLPHHALPQLSYFHGTPIDGCSPAQHTGEELSIPGQDIADSFQIHQLSDDTLPHSNPAVLVVGEMMEGPGHMSGQAGLNQNLKVIDAKDSSIAFFPEIMQAGDEETEEIAALLVSFNHDPSIPSIDDIL</sequence>
<dbReference type="EMBL" id="CM017873">
    <property type="protein sequence ID" value="KAG1330863.1"/>
    <property type="molecule type" value="Genomic_DNA"/>
</dbReference>
<accession>A0A8K0HZ16</accession>
<evidence type="ECO:0000259" key="5">
    <source>
        <dbReference type="PROSITE" id="PS51005"/>
    </source>
</evidence>
<comment type="caution">
    <text evidence="6">The sequence shown here is derived from an EMBL/GenBank/DDBJ whole genome shotgun (WGS) entry which is preliminary data.</text>
</comment>
<dbReference type="InterPro" id="IPR036093">
    <property type="entry name" value="NAC_dom_sf"/>
</dbReference>
<evidence type="ECO:0000256" key="1">
    <source>
        <dbReference type="ARBA" id="ARBA00023015"/>
    </source>
</evidence>
<keyword evidence="2" id="KW-0238">DNA-binding</keyword>
<dbReference type="Proteomes" id="UP000797356">
    <property type="component" value="Chromosome 2"/>
</dbReference>
<reference evidence="6" key="1">
    <citation type="journal article" date="2017" name="Gigascience">
        <title>The genome draft of coconut (Cocos nucifera).</title>
        <authorList>
            <person name="Xiao Y."/>
            <person name="Xu P."/>
            <person name="Fan H."/>
            <person name="Baudouin L."/>
            <person name="Xia W."/>
            <person name="Bocs S."/>
            <person name="Xu J."/>
            <person name="Li Q."/>
            <person name="Guo A."/>
            <person name="Zhou L."/>
            <person name="Li J."/>
            <person name="Wu Y."/>
            <person name="Ma Z."/>
            <person name="Armero A."/>
            <person name="Issali A.E."/>
            <person name="Liu N."/>
            <person name="Peng M."/>
            <person name="Yang Y."/>
        </authorList>
    </citation>
    <scope>NUCLEOTIDE SEQUENCE</scope>
    <source>
        <tissue evidence="6">Spear leaf of Hainan Tall coconut</tissue>
    </source>
</reference>
<keyword evidence="1" id="KW-0805">Transcription regulation</keyword>
<dbReference type="PANTHER" id="PTHR31719">
    <property type="entry name" value="NAC TRANSCRIPTION FACTOR 56"/>
    <property type="match status" value="1"/>
</dbReference>
<keyword evidence="3" id="KW-0804">Transcription</keyword>
<feature type="domain" description="NAC" evidence="5">
    <location>
        <begin position="3"/>
        <end position="164"/>
    </location>
</feature>
<organism evidence="6 7">
    <name type="scientific">Cocos nucifera</name>
    <name type="common">Coconut palm</name>
    <dbReference type="NCBI Taxonomy" id="13894"/>
    <lineage>
        <taxon>Eukaryota</taxon>
        <taxon>Viridiplantae</taxon>
        <taxon>Streptophyta</taxon>
        <taxon>Embryophyta</taxon>
        <taxon>Tracheophyta</taxon>
        <taxon>Spermatophyta</taxon>
        <taxon>Magnoliopsida</taxon>
        <taxon>Liliopsida</taxon>
        <taxon>Arecaceae</taxon>
        <taxon>Arecoideae</taxon>
        <taxon>Cocoseae</taxon>
        <taxon>Attaleinae</taxon>
        <taxon>Cocos</taxon>
    </lineage>
</organism>
<dbReference type="InterPro" id="IPR003441">
    <property type="entry name" value="NAC-dom"/>
</dbReference>
<dbReference type="OrthoDB" id="1667455at2759"/>
<evidence type="ECO:0000256" key="3">
    <source>
        <dbReference type="ARBA" id="ARBA00023163"/>
    </source>
</evidence>
<dbReference type="Gene3D" id="2.170.150.80">
    <property type="entry name" value="NAC domain"/>
    <property type="match status" value="1"/>
</dbReference>
<protein>
    <submittedName>
        <fullName evidence="6">NAC transcription factor 29-like</fullName>
    </submittedName>
</protein>
<dbReference type="GO" id="GO:0003677">
    <property type="term" value="F:DNA binding"/>
    <property type="evidence" value="ECO:0007669"/>
    <property type="project" value="UniProtKB-KW"/>
</dbReference>
<name>A0A8K0HZ16_COCNU</name>
<evidence type="ECO:0000313" key="7">
    <source>
        <dbReference type="Proteomes" id="UP000797356"/>
    </source>
</evidence>
<gene>
    <name evidence="6" type="ORF">COCNU_02G008310</name>
</gene>
<reference evidence="6" key="2">
    <citation type="submission" date="2019-07" db="EMBL/GenBank/DDBJ databases">
        <authorList>
            <person name="Yang Y."/>
            <person name="Bocs S."/>
            <person name="Baudouin L."/>
        </authorList>
    </citation>
    <scope>NUCLEOTIDE SEQUENCE</scope>
    <source>
        <tissue evidence="6">Spear leaf of Hainan Tall coconut</tissue>
    </source>
</reference>
<dbReference type="PANTHER" id="PTHR31719:SF94">
    <property type="entry name" value="PROTEIN ATAF2"/>
    <property type="match status" value="1"/>
</dbReference>
<dbReference type="GO" id="GO:0006355">
    <property type="term" value="P:regulation of DNA-templated transcription"/>
    <property type="evidence" value="ECO:0007669"/>
    <property type="project" value="InterPro"/>
</dbReference>
<dbReference type="AlphaFoldDB" id="A0A8K0HZ16"/>